<dbReference type="GO" id="GO:0006412">
    <property type="term" value="P:translation"/>
    <property type="evidence" value="ECO:0007669"/>
    <property type="project" value="InterPro"/>
</dbReference>
<accession>A0A3B0N4N4</accession>
<organism evidence="5">
    <name type="scientific">Theileria annulata</name>
    <dbReference type="NCBI Taxonomy" id="5874"/>
    <lineage>
        <taxon>Eukaryota</taxon>
        <taxon>Sar</taxon>
        <taxon>Alveolata</taxon>
        <taxon>Apicomplexa</taxon>
        <taxon>Aconoidasida</taxon>
        <taxon>Piroplasmida</taxon>
        <taxon>Theileriidae</taxon>
        <taxon>Theileria</taxon>
    </lineage>
</organism>
<keyword evidence="2 5" id="KW-0689">Ribosomal protein</keyword>
<dbReference type="PANTHER" id="PTHR14413:SF16">
    <property type="entry name" value="LARGE RIBOSOMAL SUBUNIT PROTEIN BL17M"/>
    <property type="match status" value="1"/>
</dbReference>
<sequence>MGYNSTCKFINLGLRTRIFRKFRGQPNKSYDWIRNNVDKLIRNGRIELTLPRAKELQQYIEEIIFHAKQDKMESDILVESIIRTSECRSLLYEKYVPLYKDRNYFFTRIINQFKFRLRDSAPLAYLELINRDDEIYPAKPVGIEKLNYILNLMKTTRKYYRKYYNFGKKMGLIDKNGNLINNIQINTKPWYEDGNIETIDIKSLKDESIRKRLEIISSKIENNKVIESINTIYKPNHITLKKTLKFNP</sequence>
<dbReference type="AlphaFoldDB" id="A0A3B0N4N4"/>
<dbReference type="EMBL" id="UIVS01000001">
    <property type="protein sequence ID" value="SVP89966.1"/>
    <property type="molecule type" value="Genomic_DNA"/>
</dbReference>
<dbReference type="InterPro" id="IPR000456">
    <property type="entry name" value="Ribosomal_bL17"/>
</dbReference>
<gene>
    <name evidence="4" type="ORF">TAT_000067100</name>
    <name evidence="5" type="ORF">TAV_000066800</name>
</gene>
<keyword evidence="3" id="KW-0687">Ribonucleoprotein</keyword>
<dbReference type="PANTHER" id="PTHR14413">
    <property type="entry name" value="RIBOSOMAL PROTEIN L17"/>
    <property type="match status" value="1"/>
</dbReference>
<dbReference type="Pfam" id="PF01196">
    <property type="entry name" value="Ribosomal_L17"/>
    <property type="match status" value="1"/>
</dbReference>
<evidence type="ECO:0000256" key="1">
    <source>
        <dbReference type="ARBA" id="ARBA00008777"/>
    </source>
</evidence>
<proteinExistence type="inferred from homology"/>
<dbReference type="GO" id="GO:0022625">
    <property type="term" value="C:cytosolic large ribosomal subunit"/>
    <property type="evidence" value="ECO:0007669"/>
    <property type="project" value="TreeGrafter"/>
</dbReference>
<dbReference type="SUPFAM" id="SSF64263">
    <property type="entry name" value="Prokaryotic ribosomal protein L17"/>
    <property type="match status" value="1"/>
</dbReference>
<evidence type="ECO:0000313" key="5">
    <source>
        <dbReference type="EMBL" id="SVP89966.1"/>
    </source>
</evidence>
<dbReference type="VEuPathDB" id="PiroplasmaDB:TA02795"/>
<reference evidence="5" key="1">
    <citation type="submission" date="2018-07" db="EMBL/GenBank/DDBJ databases">
        <authorList>
            <person name="Quirk P.G."/>
            <person name="Krulwich T.A."/>
        </authorList>
    </citation>
    <scope>NUCLEOTIDE SEQUENCE</scope>
    <source>
        <strain evidence="5">Anand</strain>
    </source>
</reference>
<protein>
    <submittedName>
        <fullName evidence="5">50 ribosomal protein L17, putative</fullName>
    </submittedName>
</protein>
<dbReference type="InterPro" id="IPR036373">
    <property type="entry name" value="Ribosomal_bL17_sf"/>
</dbReference>
<dbReference type="EMBL" id="UIVT01000001">
    <property type="protein sequence ID" value="SVP88819.1"/>
    <property type="molecule type" value="Genomic_DNA"/>
</dbReference>
<evidence type="ECO:0000256" key="3">
    <source>
        <dbReference type="ARBA" id="ARBA00023274"/>
    </source>
</evidence>
<evidence type="ECO:0000313" key="4">
    <source>
        <dbReference type="EMBL" id="SVP88819.1"/>
    </source>
</evidence>
<name>A0A3B0N4N4_THEAN</name>
<dbReference type="GO" id="GO:0003735">
    <property type="term" value="F:structural constituent of ribosome"/>
    <property type="evidence" value="ECO:0007669"/>
    <property type="project" value="InterPro"/>
</dbReference>
<evidence type="ECO:0000256" key="2">
    <source>
        <dbReference type="ARBA" id="ARBA00022980"/>
    </source>
</evidence>
<dbReference type="Gene3D" id="3.90.1030.10">
    <property type="entry name" value="Ribosomal protein L17"/>
    <property type="match status" value="1"/>
</dbReference>
<comment type="similarity">
    <text evidence="1">Belongs to the bacterial ribosomal protein bL17 family.</text>
</comment>